<keyword evidence="8" id="KW-0413">Isomerase</keyword>
<keyword evidence="5 10" id="KW-0663">Pyridoxal phosphate</keyword>
<dbReference type="GO" id="GO:0051539">
    <property type="term" value="F:4 iron, 4 sulfur cluster binding"/>
    <property type="evidence" value="ECO:0007669"/>
    <property type="project" value="UniProtKB-KW"/>
</dbReference>
<dbReference type="PANTHER" id="PTHR30538:SF1">
    <property type="entry name" value="L-LYSINE 2,3-AMINOMUTASE"/>
    <property type="match status" value="1"/>
</dbReference>
<feature type="modified residue" description="N6-(pyridoxal phosphate)lysine" evidence="10">
    <location>
        <position position="323"/>
    </location>
</feature>
<dbReference type="InterPro" id="IPR058240">
    <property type="entry name" value="rSAM_sf"/>
</dbReference>
<dbReference type="STRING" id="1802421.A2318_04420"/>
<gene>
    <name evidence="12" type="ORF">A2318_04420</name>
</gene>
<proteinExistence type="predicted"/>
<feature type="binding site" evidence="9">
    <location>
        <position position="114"/>
    </location>
    <ligand>
        <name>[4Fe-4S] cluster</name>
        <dbReference type="ChEBI" id="CHEBI:49883"/>
        <note>4Fe-4S-S-AdoMet</note>
    </ligand>
</feature>
<keyword evidence="3" id="KW-0949">S-adenosyl-L-methionine</keyword>
<dbReference type="InterPro" id="IPR003739">
    <property type="entry name" value="Lys_aminomutase/Glu_NH3_mut"/>
</dbReference>
<feature type="binding site" evidence="9">
    <location>
        <position position="111"/>
    </location>
    <ligand>
        <name>[4Fe-4S] cluster</name>
        <dbReference type="ChEBI" id="CHEBI:49883"/>
        <note>4Fe-4S-S-AdoMet</note>
    </ligand>
</feature>
<accession>A0A1F7W6Q7</accession>
<evidence type="ECO:0000256" key="9">
    <source>
        <dbReference type="PIRSR" id="PIRSR004911-1"/>
    </source>
</evidence>
<dbReference type="Gene3D" id="3.20.20.70">
    <property type="entry name" value="Aldolase class I"/>
    <property type="match status" value="1"/>
</dbReference>
<evidence type="ECO:0000259" key="11">
    <source>
        <dbReference type="PROSITE" id="PS51918"/>
    </source>
</evidence>
<evidence type="ECO:0000256" key="1">
    <source>
        <dbReference type="ARBA" id="ARBA00001933"/>
    </source>
</evidence>
<evidence type="ECO:0000256" key="7">
    <source>
        <dbReference type="ARBA" id="ARBA00023014"/>
    </source>
</evidence>
<dbReference type="NCBIfam" id="TIGR00238">
    <property type="entry name" value="KamA family radical SAM protein"/>
    <property type="match status" value="1"/>
</dbReference>
<dbReference type="Proteomes" id="UP000177331">
    <property type="component" value="Unassembled WGS sequence"/>
</dbReference>
<feature type="domain" description="Radical SAM core" evidence="11">
    <location>
        <begin position="93"/>
        <end position="309"/>
    </location>
</feature>
<dbReference type="EMBL" id="MGFD01000034">
    <property type="protein sequence ID" value="OGL97887.1"/>
    <property type="molecule type" value="Genomic_DNA"/>
</dbReference>
<sequence length="356" mass="41045">MQQWQIELQNCVRTLDELEQYIPIENKDHMREVLANMRLSITPHTLRLIDFKNPNDPILLMCVPSDRELRFSPEELTDPIGDEAKSPIPFLTHRYPDRVLVYATFFCSLFCRFCFRRTKTGEATPGPSAEDRDRIVAYLRAHPEVDEVILTGGDPLTLLDEQLEDWFSRLRSVSTVSRIRIHTRVPVNLPSRITNRLVELLRRYSDATHPMYIVTHFNHPNEIAPENVEAIAKLVDAGIVVHNQGPLLRGVNDDSVILEMLFKKLTNMRVVPYYLHQLDLAKGTNHFRVPIERGIEIMRELQGRVTGIALPRYVIDLPGGKGKVPLAHRYVKKQTDSAYQIESPFGEFVNYTEPEK</sequence>
<dbReference type="Pfam" id="PF04055">
    <property type="entry name" value="Radical_SAM"/>
    <property type="match status" value="1"/>
</dbReference>
<dbReference type="PIRSF" id="PIRSF004911">
    <property type="entry name" value="DUF160"/>
    <property type="match status" value="1"/>
</dbReference>
<evidence type="ECO:0000256" key="10">
    <source>
        <dbReference type="PIRSR" id="PIRSR603739-50"/>
    </source>
</evidence>
<dbReference type="GO" id="GO:0046872">
    <property type="term" value="F:metal ion binding"/>
    <property type="evidence" value="ECO:0007669"/>
    <property type="project" value="UniProtKB-KW"/>
</dbReference>
<dbReference type="CDD" id="cd01335">
    <property type="entry name" value="Radical_SAM"/>
    <property type="match status" value="1"/>
</dbReference>
<dbReference type="AlphaFoldDB" id="A0A1F7W6Q7"/>
<evidence type="ECO:0000256" key="5">
    <source>
        <dbReference type="ARBA" id="ARBA00022898"/>
    </source>
</evidence>
<name>A0A1F7W6Q7_9BACT</name>
<dbReference type="PANTHER" id="PTHR30538">
    <property type="entry name" value="LYSINE 2,3-AMINOMUTASE-RELATED"/>
    <property type="match status" value="1"/>
</dbReference>
<evidence type="ECO:0000313" key="13">
    <source>
        <dbReference type="Proteomes" id="UP000177331"/>
    </source>
</evidence>
<evidence type="ECO:0000256" key="3">
    <source>
        <dbReference type="ARBA" id="ARBA00022691"/>
    </source>
</evidence>
<evidence type="ECO:0000256" key="8">
    <source>
        <dbReference type="ARBA" id="ARBA00023235"/>
    </source>
</evidence>
<reference evidence="12 13" key="1">
    <citation type="journal article" date="2016" name="Nat. Commun.">
        <title>Thousands of microbial genomes shed light on interconnected biogeochemical processes in an aquifer system.</title>
        <authorList>
            <person name="Anantharaman K."/>
            <person name="Brown C.T."/>
            <person name="Hug L.A."/>
            <person name="Sharon I."/>
            <person name="Castelle C.J."/>
            <person name="Probst A.J."/>
            <person name="Thomas B.C."/>
            <person name="Singh A."/>
            <person name="Wilkins M.J."/>
            <person name="Karaoz U."/>
            <person name="Brodie E.L."/>
            <person name="Williams K.H."/>
            <person name="Hubbard S.S."/>
            <person name="Banfield J.F."/>
        </authorList>
    </citation>
    <scope>NUCLEOTIDE SEQUENCE [LARGE SCALE GENOMIC DNA]</scope>
</reference>
<dbReference type="GO" id="GO:0016853">
    <property type="term" value="F:isomerase activity"/>
    <property type="evidence" value="ECO:0007669"/>
    <property type="project" value="UniProtKB-KW"/>
</dbReference>
<keyword evidence="4 9" id="KW-0479">Metal-binding</keyword>
<keyword evidence="2 9" id="KW-0004">4Fe-4S</keyword>
<comment type="caution">
    <text evidence="12">The sequence shown here is derived from an EMBL/GenBank/DDBJ whole genome shotgun (WGS) entry which is preliminary data.</text>
</comment>
<feature type="binding site" evidence="9">
    <location>
        <position position="107"/>
    </location>
    <ligand>
        <name>[4Fe-4S] cluster</name>
        <dbReference type="ChEBI" id="CHEBI:49883"/>
        <note>4Fe-4S-S-AdoMet</note>
    </ligand>
</feature>
<comment type="cofactor">
    <cofactor evidence="1 10">
        <name>pyridoxal 5'-phosphate</name>
        <dbReference type="ChEBI" id="CHEBI:597326"/>
    </cofactor>
</comment>
<dbReference type="SUPFAM" id="SSF102114">
    <property type="entry name" value="Radical SAM enzymes"/>
    <property type="match status" value="1"/>
</dbReference>
<dbReference type="InterPro" id="IPR013785">
    <property type="entry name" value="Aldolase_TIM"/>
</dbReference>
<dbReference type="SFLD" id="SFLDS00029">
    <property type="entry name" value="Radical_SAM"/>
    <property type="match status" value="1"/>
</dbReference>
<dbReference type="Pfam" id="PF12544">
    <property type="entry name" value="LAM_C"/>
    <property type="match status" value="1"/>
</dbReference>
<dbReference type="PROSITE" id="PS51918">
    <property type="entry name" value="RADICAL_SAM"/>
    <property type="match status" value="1"/>
</dbReference>
<dbReference type="InterPro" id="IPR007197">
    <property type="entry name" value="rSAM"/>
</dbReference>
<evidence type="ECO:0000256" key="6">
    <source>
        <dbReference type="ARBA" id="ARBA00023004"/>
    </source>
</evidence>
<evidence type="ECO:0000256" key="2">
    <source>
        <dbReference type="ARBA" id="ARBA00022485"/>
    </source>
</evidence>
<protein>
    <recommendedName>
        <fullName evidence="11">Radical SAM core domain-containing protein</fullName>
    </recommendedName>
</protein>
<evidence type="ECO:0000256" key="4">
    <source>
        <dbReference type="ARBA" id="ARBA00022723"/>
    </source>
</evidence>
<keyword evidence="6" id="KW-0408">Iron</keyword>
<dbReference type="InterPro" id="IPR025895">
    <property type="entry name" value="LAM_C_dom"/>
</dbReference>
<keyword evidence="7 9" id="KW-0411">Iron-sulfur</keyword>
<organism evidence="12 13">
    <name type="scientific">Candidatus Uhrbacteria bacterium RIFOXYB2_FULL_45_11</name>
    <dbReference type="NCBI Taxonomy" id="1802421"/>
    <lineage>
        <taxon>Bacteria</taxon>
        <taxon>Candidatus Uhriibacteriota</taxon>
    </lineage>
</organism>
<evidence type="ECO:0000313" key="12">
    <source>
        <dbReference type="EMBL" id="OGL97887.1"/>
    </source>
</evidence>
<dbReference type="SFLD" id="SFLDG01070">
    <property type="entry name" value="PLP-dependent"/>
    <property type="match status" value="1"/>
</dbReference>